<dbReference type="Proteomes" id="UP000219338">
    <property type="component" value="Unassembled WGS sequence"/>
</dbReference>
<evidence type="ECO:0000313" key="1">
    <source>
        <dbReference type="EMBL" id="SJL04136.1"/>
    </source>
</evidence>
<accession>A0A284R5Z0</accession>
<evidence type="ECO:0000313" key="2">
    <source>
        <dbReference type="Proteomes" id="UP000219338"/>
    </source>
</evidence>
<name>A0A284R5Z0_ARMOS</name>
<keyword evidence="2" id="KW-1185">Reference proteome</keyword>
<organism evidence="1 2">
    <name type="scientific">Armillaria ostoyae</name>
    <name type="common">Armillaria root rot fungus</name>
    <dbReference type="NCBI Taxonomy" id="47428"/>
    <lineage>
        <taxon>Eukaryota</taxon>
        <taxon>Fungi</taxon>
        <taxon>Dikarya</taxon>
        <taxon>Basidiomycota</taxon>
        <taxon>Agaricomycotina</taxon>
        <taxon>Agaricomycetes</taxon>
        <taxon>Agaricomycetidae</taxon>
        <taxon>Agaricales</taxon>
        <taxon>Marasmiineae</taxon>
        <taxon>Physalacriaceae</taxon>
        <taxon>Armillaria</taxon>
    </lineage>
</organism>
<sequence length="306" mass="33301">MAALDCLVDFVPYRMILNLEHTNSTRGGNVIAGDISVITVACGHGYCDVEVAWEVDQTASNVVTLGMDWFRSFMTTKTIRVGNGLQVADLQPLEDVYSMLCDLTSPLFIWSYAPRQVVACIIDHELIGSAMNYTQAPFMQSILEHLLIGLCAGCHGSSCSRVKSACRQANVRPSVFALRCLSTPNVLEFNTDPRLPDIRSAFGLGQVASLPVVDAAITACIFALFLVPYNGEPNYLARYFHDFDSSNANRLTHLCIAHGMQGVASLSNRSKRVVLMAHMLGAGCLHNISRPLLTMPAGCLEVVAEL</sequence>
<gene>
    <name evidence="1" type="ORF">ARMOST_07496</name>
</gene>
<protein>
    <submittedName>
        <fullName evidence="1">Uncharacterized protein</fullName>
    </submittedName>
</protein>
<dbReference type="AlphaFoldDB" id="A0A284R5Z0"/>
<dbReference type="EMBL" id="FUEG01000004">
    <property type="protein sequence ID" value="SJL04136.1"/>
    <property type="molecule type" value="Genomic_DNA"/>
</dbReference>
<proteinExistence type="predicted"/>
<reference evidence="2" key="1">
    <citation type="journal article" date="2017" name="Nat. Ecol. Evol.">
        <title>Genome expansion and lineage-specific genetic innovations in the forest pathogenic fungi Armillaria.</title>
        <authorList>
            <person name="Sipos G."/>
            <person name="Prasanna A.N."/>
            <person name="Walter M.C."/>
            <person name="O'Connor E."/>
            <person name="Balint B."/>
            <person name="Krizsan K."/>
            <person name="Kiss B."/>
            <person name="Hess J."/>
            <person name="Varga T."/>
            <person name="Slot J."/>
            <person name="Riley R."/>
            <person name="Boka B."/>
            <person name="Rigling D."/>
            <person name="Barry K."/>
            <person name="Lee J."/>
            <person name="Mihaltcheva S."/>
            <person name="LaButti K."/>
            <person name="Lipzen A."/>
            <person name="Waldron R."/>
            <person name="Moloney N.M."/>
            <person name="Sperisen C."/>
            <person name="Kredics L."/>
            <person name="Vagvoelgyi C."/>
            <person name="Patrignani A."/>
            <person name="Fitzpatrick D."/>
            <person name="Nagy I."/>
            <person name="Doyle S."/>
            <person name="Anderson J.B."/>
            <person name="Grigoriev I.V."/>
            <person name="Gueldener U."/>
            <person name="Muensterkoetter M."/>
            <person name="Nagy L.G."/>
        </authorList>
    </citation>
    <scope>NUCLEOTIDE SEQUENCE [LARGE SCALE GENOMIC DNA]</scope>
    <source>
        <strain evidence="2">C18/9</strain>
    </source>
</reference>